<feature type="domain" description="Pyrroline-5-carboxylate reductase dimerisation" evidence="9">
    <location>
        <begin position="164"/>
        <end position="263"/>
    </location>
</feature>
<dbReference type="GO" id="GO:0004735">
    <property type="term" value="F:pyrroline-5-carboxylate reductase activity"/>
    <property type="evidence" value="ECO:0007669"/>
    <property type="project" value="UniProtKB-UniRule"/>
</dbReference>
<evidence type="ECO:0000259" key="9">
    <source>
        <dbReference type="Pfam" id="PF14748"/>
    </source>
</evidence>
<dbReference type="GO" id="GO:0055129">
    <property type="term" value="P:L-proline biosynthetic process"/>
    <property type="evidence" value="ECO:0007669"/>
    <property type="project" value="UniProtKB-UniRule"/>
</dbReference>
<dbReference type="GO" id="GO:0005737">
    <property type="term" value="C:cytoplasm"/>
    <property type="evidence" value="ECO:0007669"/>
    <property type="project" value="UniProtKB-SubCell"/>
</dbReference>
<evidence type="ECO:0000256" key="4">
    <source>
        <dbReference type="ARBA" id="ARBA00023002"/>
    </source>
</evidence>
<feature type="binding site" evidence="7">
    <location>
        <begin position="7"/>
        <end position="12"/>
    </location>
    <ligand>
        <name>NADP(+)</name>
        <dbReference type="ChEBI" id="CHEBI:58349"/>
    </ligand>
</feature>
<dbReference type="SUPFAM" id="SSF51735">
    <property type="entry name" value="NAD(P)-binding Rossmann-fold domains"/>
    <property type="match status" value="1"/>
</dbReference>
<dbReference type="Pfam" id="PF14748">
    <property type="entry name" value="P5CR_dimer"/>
    <property type="match status" value="1"/>
</dbReference>
<dbReference type="HAMAP" id="MF_01925">
    <property type="entry name" value="P5C_reductase"/>
    <property type="match status" value="1"/>
</dbReference>
<evidence type="ECO:0000256" key="7">
    <source>
        <dbReference type="PIRSR" id="PIRSR000193-1"/>
    </source>
</evidence>
<dbReference type="AlphaFoldDB" id="A0A926I7L9"/>
<dbReference type="RefSeq" id="WP_249294963.1">
    <property type="nucleotide sequence ID" value="NZ_JACRSV010000002.1"/>
</dbReference>
<dbReference type="InterPro" id="IPR008927">
    <property type="entry name" value="6-PGluconate_DH-like_C_sf"/>
</dbReference>
<keyword evidence="11" id="KW-1185">Reference proteome</keyword>
<protein>
    <recommendedName>
        <fullName evidence="5 6">Pyrroline-5-carboxylate reductase</fullName>
        <shortName evidence="5">P5C reductase</shortName>
        <shortName evidence="5">P5CR</shortName>
        <ecNumber evidence="5 6">1.5.1.2</ecNumber>
    </recommendedName>
    <alternativeName>
        <fullName evidence="5">PCA reductase</fullName>
    </alternativeName>
</protein>
<evidence type="ECO:0000256" key="6">
    <source>
        <dbReference type="NCBIfam" id="TIGR00112"/>
    </source>
</evidence>
<dbReference type="PIRSF" id="PIRSF000193">
    <property type="entry name" value="Pyrrol-5-carb_rd"/>
    <property type="match status" value="1"/>
</dbReference>
<feature type="domain" description="Pyrroline-5-carboxylate reductase catalytic N-terminal" evidence="8">
    <location>
        <begin position="3"/>
        <end position="96"/>
    </location>
</feature>
<dbReference type="Pfam" id="PF03807">
    <property type="entry name" value="F420_oxidored"/>
    <property type="match status" value="1"/>
</dbReference>
<gene>
    <name evidence="5 10" type="primary">proC</name>
    <name evidence="10" type="ORF">H8710_07960</name>
</gene>
<accession>A0A926I7L9</accession>
<keyword evidence="3 5" id="KW-0521">NADP</keyword>
<comment type="catalytic activity">
    <reaction evidence="5">
        <text>L-proline + NAD(+) = (S)-1-pyrroline-5-carboxylate + NADH + 2 H(+)</text>
        <dbReference type="Rhea" id="RHEA:14105"/>
        <dbReference type="ChEBI" id="CHEBI:15378"/>
        <dbReference type="ChEBI" id="CHEBI:17388"/>
        <dbReference type="ChEBI" id="CHEBI:57540"/>
        <dbReference type="ChEBI" id="CHEBI:57945"/>
        <dbReference type="ChEBI" id="CHEBI:60039"/>
        <dbReference type="EC" id="1.5.1.2"/>
    </reaction>
</comment>
<evidence type="ECO:0000256" key="5">
    <source>
        <dbReference type="HAMAP-Rule" id="MF_01925"/>
    </source>
</evidence>
<reference evidence="10" key="1">
    <citation type="submission" date="2020-08" db="EMBL/GenBank/DDBJ databases">
        <title>Genome public.</title>
        <authorList>
            <person name="Liu C."/>
            <person name="Sun Q."/>
        </authorList>
    </citation>
    <scope>NUCLEOTIDE SEQUENCE</scope>
    <source>
        <strain evidence="10">NSJ-33</strain>
    </source>
</reference>
<dbReference type="InterPro" id="IPR028939">
    <property type="entry name" value="P5C_Rdtase_cat_N"/>
</dbReference>
<dbReference type="PANTHER" id="PTHR11645">
    <property type="entry name" value="PYRROLINE-5-CARBOXYLATE REDUCTASE"/>
    <property type="match status" value="1"/>
</dbReference>
<dbReference type="Gene3D" id="1.10.3730.10">
    <property type="entry name" value="ProC C-terminal domain-like"/>
    <property type="match status" value="1"/>
</dbReference>
<evidence type="ECO:0000256" key="2">
    <source>
        <dbReference type="ARBA" id="ARBA00022650"/>
    </source>
</evidence>
<sequence length="265" mass="28052">MIKLGAIGCGNMATAIIRGAAKGMKGKIAFAGYDIDPKKAEALSDVGLEAKASAAELVEWSDYVLFSVKPQNFPEMFASLNGASGKDKVFISIAAGITAEAIKTALGFDAKVVLVMPNTPLLVGMGATAMAPVEPTTREEFENVKEIFGCAGLVCEIPADKLCEVIALNGSSPAFLYEYAKGFIRYGEVNGIPYETGLKLFCQSMRGAADMMEHSGKDVEELIQMVSSKGGTTIAGLEGLSEMGLQKAVTRCCENCTKRAYELSK</sequence>
<keyword evidence="5" id="KW-0028">Amino-acid biosynthesis</keyword>
<dbReference type="SUPFAM" id="SSF48179">
    <property type="entry name" value="6-phosphogluconate dehydrogenase C-terminal domain-like"/>
    <property type="match status" value="1"/>
</dbReference>
<dbReference type="Gene3D" id="3.40.50.720">
    <property type="entry name" value="NAD(P)-binding Rossmann-like Domain"/>
    <property type="match status" value="1"/>
</dbReference>
<keyword evidence="4 5" id="KW-0560">Oxidoreductase</keyword>
<dbReference type="EC" id="1.5.1.2" evidence="5 6"/>
<dbReference type="InterPro" id="IPR029036">
    <property type="entry name" value="P5CR_dimer"/>
</dbReference>
<dbReference type="EMBL" id="JACRSV010000002">
    <property type="protein sequence ID" value="MBC8559997.1"/>
    <property type="molecule type" value="Genomic_DNA"/>
</dbReference>
<evidence type="ECO:0000259" key="8">
    <source>
        <dbReference type="Pfam" id="PF03807"/>
    </source>
</evidence>
<comment type="pathway">
    <text evidence="5">Amino-acid biosynthesis; L-proline biosynthesis; L-proline from L-glutamate 5-semialdehyde: step 1/1.</text>
</comment>
<evidence type="ECO:0000256" key="1">
    <source>
        <dbReference type="ARBA" id="ARBA00005525"/>
    </source>
</evidence>
<keyword evidence="2 5" id="KW-0641">Proline biosynthesis</keyword>
<comment type="function">
    <text evidence="5">Catalyzes the reduction of 1-pyrroline-5-carboxylate (PCA) to L-proline.</text>
</comment>
<dbReference type="Proteomes" id="UP000610760">
    <property type="component" value="Unassembled WGS sequence"/>
</dbReference>
<comment type="catalytic activity">
    <reaction evidence="5">
        <text>L-proline + NADP(+) = (S)-1-pyrroline-5-carboxylate + NADPH + 2 H(+)</text>
        <dbReference type="Rhea" id="RHEA:14109"/>
        <dbReference type="ChEBI" id="CHEBI:15378"/>
        <dbReference type="ChEBI" id="CHEBI:17388"/>
        <dbReference type="ChEBI" id="CHEBI:57783"/>
        <dbReference type="ChEBI" id="CHEBI:58349"/>
        <dbReference type="ChEBI" id="CHEBI:60039"/>
        <dbReference type="EC" id="1.5.1.2"/>
    </reaction>
</comment>
<evidence type="ECO:0000313" key="10">
    <source>
        <dbReference type="EMBL" id="MBC8559997.1"/>
    </source>
</evidence>
<organism evidence="10 11">
    <name type="scientific">Fumia xinanensis</name>
    <dbReference type="NCBI Taxonomy" id="2763659"/>
    <lineage>
        <taxon>Bacteria</taxon>
        <taxon>Bacillati</taxon>
        <taxon>Bacillota</taxon>
        <taxon>Clostridia</taxon>
        <taxon>Eubacteriales</taxon>
        <taxon>Oscillospiraceae</taxon>
        <taxon>Fumia</taxon>
    </lineage>
</organism>
<evidence type="ECO:0000256" key="3">
    <source>
        <dbReference type="ARBA" id="ARBA00022857"/>
    </source>
</evidence>
<dbReference type="InterPro" id="IPR036291">
    <property type="entry name" value="NAD(P)-bd_dom_sf"/>
</dbReference>
<dbReference type="InterPro" id="IPR000304">
    <property type="entry name" value="Pyrroline-COOH_reductase"/>
</dbReference>
<keyword evidence="5" id="KW-0963">Cytoplasm</keyword>
<dbReference type="NCBIfam" id="TIGR00112">
    <property type="entry name" value="proC"/>
    <property type="match status" value="1"/>
</dbReference>
<name>A0A926I7L9_9FIRM</name>
<dbReference type="PANTHER" id="PTHR11645:SF0">
    <property type="entry name" value="PYRROLINE-5-CARBOXYLATE REDUCTASE 3"/>
    <property type="match status" value="1"/>
</dbReference>
<comment type="similarity">
    <text evidence="1 5">Belongs to the pyrroline-5-carboxylate reductase family.</text>
</comment>
<proteinExistence type="inferred from homology"/>
<comment type="caution">
    <text evidence="10">The sequence shown here is derived from an EMBL/GenBank/DDBJ whole genome shotgun (WGS) entry which is preliminary data.</text>
</comment>
<evidence type="ECO:0000313" key="11">
    <source>
        <dbReference type="Proteomes" id="UP000610760"/>
    </source>
</evidence>
<comment type="subcellular location">
    <subcellularLocation>
        <location evidence="5">Cytoplasm</location>
    </subcellularLocation>
</comment>